<evidence type="ECO:0000256" key="5">
    <source>
        <dbReference type="ARBA" id="ARBA00022833"/>
    </source>
</evidence>
<protein>
    <submittedName>
        <fullName evidence="11">Transposase, IS605 OrfB family</fullName>
    </submittedName>
</protein>
<dbReference type="InterPro" id="IPR010095">
    <property type="entry name" value="Cas12f1-like_TNB"/>
</dbReference>
<dbReference type="STRING" id="1048834.TC41_2414"/>
<evidence type="ECO:0000256" key="2">
    <source>
        <dbReference type="ARBA" id="ARBA00011044"/>
    </source>
</evidence>
<reference evidence="11 12" key="1">
    <citation type="journal article" date="2011" name="J. Bacteriol.">
        <title>Complete Genome Sequence of Alicyclobacillus acidocaldarius Strain Tc-4-1.</title>
        <authorList>
            <person name="Chen Y."/>
            <person name="He Y."/>
            <person name="Zhang B."/>
            <person name="Yang J."/>
            <person name="Li W."/>
            <person name="Dong Z."/>
            <person name="Hu S."/>
        </authorList>
    </citation>
    <scope>NUCLEOTIDE SEQUENCE [LARGE SCALE GENOMIC DNA]</scope>
    <source>
        <strain evidence="11 12">Tc-4-1</strain>
    </source>
</reference>
<dbReference type="Pfam" id="PF07282">
    <property type="entry name" value="Cas12f1-like_TNB"/>
    <property type="match status" value="1"/>
</dbReference>
<organism evidence="11 12">
    <name type="scientific">Alicyclobacillus acidocaldarius (strain Tc-4-1)</name>
    <name type="common">Bacillus acidocaldarius</name>
    <dbReference type="NCBI Taxonomy" id="1048834"/>
    <lineage>
        <taxon>Bacteria</taxon>
        <taxon>Bacillati</taxon>
        <taxon>Bacillota</taxon>
        <taxon>Bacilli</taxon>
        <taxon>Bacillales</taxon>
        <taxon>Alicyclobacillaceae</taxon>
        <taxon>Alicyclobacillus</taxon>
    </lineage>
</organism>
<keyword evidence="7" id="KW-0233">DNA recombination</keyword>
<dbReference type="InterPro" id="IPR021027">
    <property type="entry name" value="Transposase_put_HTH"/>
</dbReference>
<dbReference type="GO" id="GO:0032196">
    <property type="term" value="P:transposition"/>
    <property type="evidence" value="ECO:0007669"/>
    <property type="project" value="UniProtKB-KW"/>
</dbReference>
<dbReference type="InterPro" id="IPR001959">
    <property type="entry name" value="Transposase"/>
</dbReference>
<dbReference type="eggNOG" id="COG0675">
    <property type="taxonomic scope" value="Bacteria"/>
</dbReference>
<feature type="domain" description="Probable transposase IS891/IS1136/IS1341" evidence="8">
    <location>
        <begin position="180"/>
        <end position="293"/>
    </location>
</feature>
<comment type="similarity">
    <text evidence="2">In the N-terminal section; belongs to the transposase 2 family.</text>
</comment>
<dbReference type="NCBIfam" id="TIGR01766">
    <property type="entry name" value="IS200/IS605 family accessory protein TnpB-like domain"/>
    <property type="match status" value="1"/>
</dbReference>
<feature type="domain" description="Cas12f1-like TNB" evidence="9">
    <location>
        <begin position="305"/>
        <end position="372"/>
    </location>
</feature>
<dbReference type="InterPro" id="IPR051399">
    <property type="entry name" value="RNA-guided_DNA_endo/Transpos"/>
</dbReference>
<evidence type="ECO:0000256" key="3">
    <source>
        <dbReference type="ARBA" id="ARBA00022578"/>
    </source>
</evidence>
<dbReference type="PATRIC" id="fig|1048834.4.peg.2283"/>
<dbReference type="GO" id="GO:0003677">
    <property type="term" value="F:DNA binding"/>
    <property type="evidence" value="ECO:0007669"/>
    <property type="project" value="UniProtKB-KW"/>
</dbReference>
<evidence type="ECO:0000256" key="1">
    <source>
        <dbReference type="ARBA" id="ARBA00008761"/>
    </source>
</evidence>
<dbReference type="KEGG" id="aad:TC41_2414"/>
<keyword evidence="6" id="KW-0238">DNA-binding</keyword>
<gene>
    <name evidence="11" type="ordered locus">TC41_2414</name>
</gene>
<evidence type="ECO:0000259" key="8">
    <source>
        <dbReference type="Pfam" id="PF01385"/>
    </source>
</evidence>
<sequence>MRACQAPTKKRFSSMKIHRAYRYELAPNRMQRNLLAKHAGAARFAYNWGLARRIALYEETGQSTNAIEQHRELNRLKKTDFPWMYEVSKCAPQEALRDLDRAFQHFFRRLKEGRKAGFPRFKKKGRDDSFRLTGSIRVLDNAIQLPRLGRVRLKEKPHVEGRILSATVKREADRWYVSLATETEIPDPVPPSGEPVGVDLGISCFLALSDGTKIEAPKPLARYLRRLRRLSKRHSRKKPGSRNRRKSALALARLHRKIRNIRQDFLHKVTTELAKTKRVIVIEDLHVRGMVQNRALARAISDVGFGEFRRMLTYKCAWYGSELIVAPRFYASSKTCSACGYVISELPLSVREWTCPACSTRHDRDINAAKNLLRIGTASSAGSDACGDPSGGGGLGLLVMGRGSRKREVDICP</sequence>
<evidence type="ECO:0000259" key="10">
    <source>
        <dbReference type="Pfam" id="PF12323"/>
    </source>
</evidence>
<keyword evidence="5" id="KW-0862">Zinc</keyword>
<dbReference type="GO" id="GO:0006310">
    <property type="term" value="P:DNA recombination"/>
    <property type="evidence" value="ECO:0007669"/>
    <property type="project" value="UniProtKB-KW"/>
</dbReference>
<dbReference type="Proteomes" id="UP000000292">
    <property type="component" value="Chromosome"/>
</dbReference>
<dbReference type="Pfam" id="PF01385">
    <property type="entry name" value="OrfB_IS605"/>
    <property type="match status" value="1"/>
</dbReference>
<evidence type="ECO:0000259" key="9">
    <source>
        <dbReference type="Pfam" id="PF07282"/>
    </source>
</evidence>
<dbReference type="GO" id="GO:0046872">
    <property type="term" value="F:metal ion binding"/>
    <property type="evidence" value="ECO:0007669"/>
    <property type="project" value="UniProtKB-KW"/>
</dbReference>
<evidence type="ECO:0000256" key="6">
    <source>
        <dbReference type="ARBA" id="ARBA00023125"/>
    </source>
</evidence>
<reference evidence="12" key="2">
    <citation type="submission" date="2011-06" db="EMBL/GenBank/DDBJ databases">
        <title>The complete genome sequence of Alicyclobacillus acidocaldarius sp. Tc-4-1.</title>
        <authorList>
            <person name="Chen Y."/>
            <person name="He Y."/>
            <person name="Dong Z."/>
            <person name="Hu S."/>
        </authorList>
    </citation>
    <scope>NUCLEOTIDE SEQUENCE [LARGE SCALE GENOMIC DNA]</scope>
    <source>
        <strain evidence="12">Tc-4-1</strain>
    </source>
</reference>
<name>F8IGN4_ALIAT</name>
<evidence type="ECO:0000313" key="11">
    <source>
        <dbReference type="EMBL" id="AEJ44314.1"/>
    </source>
</evidence>
<evidence type="ECO:0000256" key="7">
    <source>
        <dbReference type="ARBA" id="ARBA00023172"/>
    </source>
</evidence>
<evidence type="ECO:0000313" key="12">
    <source>
        <dbReference type="Proteomes" id="UP000000292"/>
    </source>
</evidence>
<dbReference type="PANTHER" id="PTHR30405">
    <property type="entry name" value="TRANSPOSASE"/>
    <property type="match status" value="1"/>
</dbReference>
<dbReference type="HOGENOM" id="CLU_032903_0_0_9"/>
<keyword evidence="4" id="KW-0479">Metal-binding</keyword>
<comment type="similarity">
    <text evidence="1">In the C-terminal section; belongs to the transposase 35 family.</text>
</comment>
<dbReference type="AlphaFoldDB" id="F8IGN4"/>
<feature type="domain" description="Transposase putative helix-turn-helix" evidence="10">
    <location>
        <begin position="15"/>
        <end position="61"/>
    </location>
</feature>
<accession>F8IGN4</accession>
<dbReference type="PANTHER" id="PTHR30405:SF25">
    <property type="entry name" value="RNA-GUIDED DNA ENDONUCLEASE INSQ-RELATED"/>
    <property type="match status" value="1"/>
</dbReference>
<evidence type="ECO:0000256" key="4">
    <source>
        <dbReference type="ARBA" id="ARBA00022723"/>
    </source>
</evidence>
<dbReference type="EMBL" id="CP002902">
    <property type="protein sequence ID" value="AEJ44314.1"/>
    <property type="molecule type" value="Genomic_DNA"/>
</dbReference>
<dbReference type="Pfam" id="PF12323">
    <property type="entry name" value="HTH_OrfB_IS605"/>
    <property type="match status" value="1"/>
</dbReference>
<proteinExistence type="inferred from homology"/>
<dbReference type="NCBIfam" id="NF040570">
    <property type="entry name" value="guided_TnpB"/>
    <property type="match status" value="1"/>
</dbReference>
<keyword evidence="3" id="KW-0815">Transposition</keyword>